<evidence type="ECO:0000256" key="2">
    <source>
        <dbReference type="ARBA" id="ARBA00022692"/>
    </source>
</evidence>
<feature type="domain" description="Inositolphosphotransferase Aur1/Ipt1" evidence="6">
    <location>
        <begin position="107"/>
        <end position="290"/>
    </location>
</feature>
<dbReference type="EMBL" id="CAFBLJ010000106">
    <property type="protein sequence ID" value="CAB4879983.1"/>
    <property type="molecule type" value="Genomic_DNA"/>
</dbReference>
<dbReference type="EMBL" id="CAFBPS010000157">
    <property type="protein sequence ID" value="CAB5036057.1"/>
    <property type="molecule type" value="Genomic_DNA"/>
</dbReference>
<feature type="transmembrane region" description="Helical" evidence="5">
    <location>
        <begin position="251"/>
        <end position="268"/>
    </location>
</feature>
<dbReference type="PANTHER" id="PTHR31310">
    <property type="match status" value="1"/>
</dbReference>
<feature type="transmembrane region" description="Helical" evidence="5">
    <location>
        <begin position="274"/>
        <end position="292"/>
    </location>
</feature>
<evidence type="ECO:0000313" key="9">
    <source>
        <dbReference type="EMBL" id="CAB4899976.1"/>
    </source>
</evidence>
<evidence type="ECO:0000313" key="8">
    <source>
        <dbReference type="EMBL" id="CAB4879983.1"/>
    </source>
</evidence>
<dbReference type="CDD" id="cd03386">
    <property type="entry name" value="PAP2_Aur1_like"/>
    <property type="match status" value="1"/>
</dbReference>
<sequence>MKNYLTAKNLRWLLLALYCLAFVYSFAQNGLPVARMAVLAWVGAAFIIGNIGKPQRKQLQMVGDLTFYACMWLSYDFSRGIADSFGFPMQVELPRNIDKALFFGNDPNVWMQHQLWNKNIQWYDVYGSLIYFTHFFVPVATSVYLWIRYREQWVRYIRRFASVLFAGVLTYIVMPTVPPWMAASNKFPYQILEPLQRSTGRGWSWLGLETVSSVLLRGQQWANPTAALPSLHAAFALFVVVFFWKKMPNKWGQYASLLFPLSMAWTLVYFGEHYVTDILAGWAYVGTSFWFWNRWEAKRQVVEPLT</sequence>
<dbReference type="Pfam" id="PF14378">
    <property type="entry name" value="PAP2_3"/>
    <property type="match status" value="1"/>
</dbReference>
<dbReference type="AlphaFoldDB" id="A0A6J6SC47"/>
<accession>A0A6J6SC47</accession>
<keyword evidence="3 5" id="KW-1133">Transmembrane helix</keyword>
<dbReference type="PANTHER" id="PTHR31310:SF7">
    <property type="entry name" value="PA-PHOSPHATASE RELATED-FAMILY PROTEIN DDB_G0268928"/>
    <property type="match status" value="1"/>
</dbReference>
<feature type="transmembrane region" description="Helical" evidence="5">
    <location>
        <begin position="159"/>
        <end position="177"/>
    </location>
</feature>
<protein>
    <submittedName>
        <fullName evidence="7">Unannotated protein</fullName>
    </submittedName>
</protein>
<feature type="transmembrane region" description="Helical" evidence="5">
    <location>
        <begin position="12"/>
        <end position="27"/>
    </location>
</feature>
<evidence type="ECO:0000313" key="10">
    <source>
        <dbReference type="EMBL" id="CAB5036057.1"/>
    </source>
</evidence>
<gene>
    <name evidence="7" type="ORF">UFOPK2658_01747</name>
    <name evidence="8" type="ORF">UFOPK3304_01549</name>
    <name evidence="9" type="ORF">UFOPK3494_00886</name>
    <name evidence="10" type="ORF">UFOPK4134_01565</name>
</gene>
<evidence type="ECO:0000313" key="7">
    <source>
        <dbReference type="EMBL" id="CAB4731969.1"/>
    </source>
</evidence>
<evidence type="ECO:0000256" key="3">
    <source>
        <dbReference type="ARBA" id="ARBA00022989"/>
    </source>
</evidence>
<dbReference type="GO" id="GO:0016020">
    <property type="term" value="C:membrane"/>
    <property type="evidence" value="ECO:0007669"/>
    <property type="project" value="UniProtKB-SubCell"/>
</dbReference>
<dbReference type="SUPFAM" id="SSF48317">
    <property type="entry name" value="Acid phosphatase/Vanadium-dependent haloperoxidase"/>
    <property type="match status" value="1"/>
</dbReference>
<evidence type="ECO:0000256" key="4">
    <source>
        <dbReference type="ARBA" id="ARBA00023136"/>
    </source>
</evidence>
<dbReference type="InterPro" id="IPR052185">
    <property type="entry name" value="IPC_Synthase-Related"/>
</dbReference>
<feature type="transmembrane region" description="Helical" evidence="5">
    <location>
        <begin position="125"/>
        <end position="147"/>
    </location>
</feature>
<evidence type="ECO:0000259" key="6">
    <source>
        <dbReference type="Pfam" id="PF14378"/>
    </source>
</evidence>
<organism evidence="7">
    <name type="scientific">freshwater metagenome</name>
    <dbReference type="NCBI Taxonomy" id="449393"/>
    <lineage>
        <taxon>unclassified sequences</taxon>
        <taxon>metagenomes</taxon>
        <taxon>ecological metagenomes</taxon>
    </lineage>
</organism>
<feature type="transmembrane region" description="Helical" evidence="5">
    <location>
        <begin position="226"/>
        <end position="244"/>
    </location>
</feature>
<evidence type="ECO:0000256" key="1">
    <source>
        <dbReference type="ARBA" id="ARBA00004141"/>
    </source>
</evidence>
<keyword evidence="4 5" id="KW-0472">Membrane</keyword>
<feature type="transmembrane region" description="Helical" evidence="5">
    <location>
        <begin position="33"/>
        <end position="52"/>
    </location>
</feature>
<dbReference type="EMBL" id="CAEZYH010000117">
    <property type="protein sequence ID" value="CAB4731969.1"/>
    <property type="molecule type" value="Genomic_DNA"/>
</dbReference>
<reference evidence="7" key="1">
    <citation type="submission" date="2020-05" db="EMBL/GenBank/DDBJ databases">
        <authorList>
            <person name="Chiriac C."/>
            <person name="Salcher M."/>
            <person name="Ghai R."/>
            <person name="Kavagutti S V."/>
        </authorList>
    </citation>
    <scope>NUCLEOTIDE SEQUENCE</scope>
</reference>
<comment type="subcellular location">
    <subcellularLocation>
        <location evidence="1">Membrane</location>
        <topology evidence="1">Multi-pass membrane protein</topology>
    </subcellularLocation>
</comment>
<dbReference type="InterPro" id="IPR026841">
    <property type="entry name" value="Aur1/Ipt1"/>
</dbReference>
<keyword evidence="2 5" id="KW-0812">Transmembrane</keyword>
<dbReference type="Gene3D" id="1.20.144.10">
    <property type="entry name" value="Phosphatidic acid phosphatase type 2/haloperoxidase"/>
    <property type="match status" value="1"/>
</dbReference>
<evidence type="ECO:0000256" key="5">
    <source>
        <dbReference type="SAM" id="Phobius"/>
    </source>
</evidence>
<dbReference type="EMBL" id="CAFBMF010000047">
    <property type="protein sequence ID" value="CAB4899976.1"/>
    <property type="molecule type" value="Genomic_DNA"/>
</dbReference>
<proteinExistence type="predicted"/>
<name>A0A6J6SC47_9ZZZZ</name>
<dbReference type="InterPro" id="IPR036938">
    <property type="entry name" value="PAP2/HPO_sf"/>
</dbReference>